<dbReference type="InterPro" id="IPR050515">
    <property type="entry name" value="Beta-lactam/transpept"/>
</dbReference>
<dbReference type="GO" id="GO:0008360">
    <property type="term" value="P:regulation of cell shape"/>
    <property type="evidence" value="ECO:0007669"/>
    <property type="project" value="UniProtKB-KW"/>
</dbReference>
<evidence type="ECO:0000256" key="5">
    <source>
        <dbReference type="ARBA" id="ARBA00022670"/>
    </source>
</evidence>
<dbReference type="InterPro" id="IPR005311">
    <property type="entry name" value="PBP_dimer"/>
</dbReference>
<evidence type="ECO:0000259" key="15">
    <source>
        <dbReference type="Pfam" id="PF03717"/>
    </source>
</evidence>
<dbReference type="GO" id="GO:0071555">
    <property type="term" value="P:cell wall organization"/>
    <property type="evidence" value="ECO:0007669"/>
    <property type="project" value="UniProtKB-KW"/>
</dbReference>
<keyword evidence="9" id="KW-0573">Peptidoglycan synthesis</keyword>
<dbReference type="PANTHER" id="PTHR30627:SF2">
    <property type="entry name" value="PEPTIDOGLYCAN D,D-TRANSPEPTIDASE MRDA"/>
    <property type="match status" value="1"/>
</dbReference>
<dbReference type="GO" id="GO:0009252">
    <property type="term" value="P:peptidoglycan biosynthetic process"/>
    <property type="evidence" value="ECO:0007669"/>
    <property type="project" value="UniProtKB-KW"/>
</dbReference>
<protein>
    <recommendedName>
        <fullName evidence="17">Penicillin-binding protein 2</fullName>
    </recommendedName>
</protein>
<evidence type="ECO:0000256" key="1">
    <source>
        <dbReference type="ARBA" id="ARBA00004167"/>
    </source>
</evidence>
<evidence type="ECO:0000313" key="16">
    <source>
        <dbReference type="EMBL" id="SVA12616.1"/>
    </source>
</evidence>
<name>A0A381T8V9_9ZZZZ</name>
<organism evidence="16">
    <name type="scientific">marine metagenome</name>
    <dbReference type="NCBI Taxonomy" id="408172"/>
    <lineage>
        <taxon>unclassified sequences</taxon>
        <taxon>metagenomes</taxon>
        <taxon>ecological metagenomes</taxon>
    </lineage>
</organism>
<dbReference type="AlphaFoldDB" id="A0A381T8V9"/>
<feature type="transmembrane region" description="Helical" evidence="13">
    <location>
        <begin position="21"/>
        <end position="39"/>
    </location>
</feature>
<evidence type="ECO:0008006" key="17">
    <source>
        <dbReference type="Google" id="ProtNLM"/>
    </source>
</evidence>
<dbReference type="EMBL" id="UINC01004208">
    <property type="protein sequence ID" value="SVA12616.1"/>
    <property type="molecule type" value="Genomic_DNA"/>
</dbReference>
<keyword evidence="6 13" id="KW-0812">Transmembrane</keyword>
<proteinExistence type="predicted"/>
<dbReference type="PANTHER" id="PTHR30627">
    <property type="entry name" value="PEPTIDOGLYCAN D,D-TRANSPEPTIDASE"/>
    <property type="match status" value="1"/>
</dbReference>
<keyword evidence="3" id="KW-1003">Cell membrane</keyword>
<comment type="subcellular location">
    <subcellularLocation>
        <location evidence="2">Cell membrane</location>
    </subcellularLocation>
    <subcellularLocation>
        <location evidence="1">Membrane</location>
        <topology evidence="1">Single-pass membrane protein</topology>
    </subcellularLocation>
</comment>
<dbReference type="Gene3D" id="3.30.1390.30">
    <property type="entry name" value="Penicillin-binding protein 2a, domain 3"/>
    <property type="match status" value="1"/>
</dbReference>
<evidence type="ECO:0000256" key="13">
    <source>
        <dbReference type="SAM" id="Phobius"/>
    </source>
</evidence>
<evidence type="ECO:0000256" key="10">
    <source>
        <dbReference type="ARBA" id="ARBA00022989"/>
    </source>
</evidence>
<feature type="non-terminal residue" evidence="16">
    <location>
        <position position="542"/>
    </location>
</feature>
<dbReference type="Gene3D" id="3.40.710.10">
    <property type="entry name" value="DD-peptidase/beta-lactamase superfamily"/>
    <property type="match status" value="1"/>
</dbReference>
<keyword evidence="7" id="KW-0378">Hydrolase</keyword>
<dbReference type="Pfam" id="PF03717">
    <property type="entry name" value="PBP_dimer"/>
    <property type="match status" value="1"/>
</dbReference>
<sequence>MFDLSTKEEKYGKKSFKKRSFFLLSLLLLFAFIALFQLIKLMVLDNNIYVTESDQNRIIFSPIFPARGLVKLSDGQLITENVVSNDLFLAVNQVNNVNKLLEDLIISLNLKNETLLALKKKLETESKKINSSSILLMKNLSSEQVAKYLLNSERWPSVSLKPRLQRYVLDGPLFSHTIGYLGRVSSNELDGSKFKYKIDSWTGKSGVEKAYEKSLRGLLGHKIVEVDAYGKEIRELERLMPGKAPDIYLSLNKPLQELARRKLAGRKGAIVAMDPNNGLIKALVSSPDFNPNILNQSEEGEFEDLINNQESPFFNRAISGNYPPASTLKPFLALLGLQEKLIDWDTVIEDKGFFQIKEGGRRYRGWKEEGHGSVNLKKAITESSDVFFYQLATKMSVEMIHSFLNLFGFGKLLGIDISGEEEATLPNRQWKLGKVGEEWFVGDTVNLGIGQGYISSTPLQLVIAFSAIANRGKLYKPRIVEKIDNKPTKAEILSEIKLSDNNNWEKIEHALLSVIESWNGTAHNLYDKNSVRIAGKTGTAQL</sequence>
<feature type="domain" description="Penicillin-binding protein transpeptidase" evidence="14">
    <location>
        <begin position="268"/>
        <end position="541"/>
    </location>
</feature>
<evidence type="ECO:0000256" key="12">
    <source>
        <dbReference type="ARBA" id="ARBA00023316"/>
    </source>
</evidence>
<feature type="domain" description="Penicillin-binding protein dimerisation" evidence="15">
    <location>
        <begin position="63"/>
        <end position="236"/>
    </location>
</feature>
<dbReference type="InterPro" id="IPR012338">
    <property type="entry name" value="Beta-lactam/transpept-like"/>
</dbReference>
<evidence type="ECO:0000256" key="6">
    <source>
        <dbReference type="ARBA" id="ARBA00022692"/>
    </source>
</evidence>
<keyword evidence="12" id="KW-0961">Cell wall biogenesis/degradation</keyword>
<dbReference type="SUPFAM" id="SSF56601">
    <property type="entry name" value="beta-lactamase/transpeptidase-like"/>
    <property type="match status" value="1"/>
</dbReference>
<dbReference type="SUPFAM" id="SSF56519">
    <property type="entry name" value="Penicillin binding protein dimerisation domain"/>
    <property type="match status" value="1"/>
</dbReference>
<dbReference type="Pfam" id="PF00905">
    <property type="entry name" value="Transpeptidase"/>
    <property type="match status" value="1"/>
</dbReference>
<evidence type="ECO:0000256" key="9">
    <source>
        <dbReference type="ARBA" id="ARBA00022984"/>
    </source>
</evidence>
<evidence type="ECO:0000256" key="11">
    <source>
        <dbReference type="ARBA" id="ARBA00023136"/>
    </source>
</evidence>
<keyword evidence="8" id="KW-0133">Cell shape</keyword>
<keyword evidence="11 13" id="KW-0472">Membrane</keyword>
<keyword evidence="5" id="KW-0645">Protease</keyword>
<evidence type="ECO:0000259" key="14">
    <source>
        <dbReference type="Pfam" id="PF00905"/>
    </source>
</evidence>
<dbReference type="Gene3D" id="3.90.1310.10">
    <property type="entry name" value="Penicillin-binding protein 2a (Domain 2)"/>
    <property type="match status" value="1"/>
</dbReference>
<dbReference type="GO" id="GO:0008658">
    <property type="term" value="F:penicillin binding"/>
    <property type="evidence" value="ECO:0007669"/>
    <property type="project" value="InterPro"/>
</dbReference>
<keyword evidence="4" id="KW-0997">Cell inner membrane</keyword>
<gene>
    <name evidence="16" type="ORF">METZ01_LOCUS65470</name>
</gene>
<dbReference type="InterPro" id="IPR036138">
    <property type="entry name" value="PBP_dimer_sf"/>
</dbReference>
<dbReference type="GO" id="GO:0009002">
    <property type="term" value="F:serine-type D-Ala-D-Ala carboxypeptidase activity"/>
    <property type="evidence" value="ECO:0007669"/>
    <property type="project" value="InterPro"/>
</dbReference>
<evidence type="ECO:0000256" key="2">
    <source>
        <dbReference type="ARBA" id="ARBA00004236"/>
    </source>
</evidence>
<keyword evidence="10 13" id="KW-1133">Transmembrane helix</keyword>
<accession>A0A381T8V9</accession>
<dbReference type="GO" id="GO:0005886">
    <property type="term" value="C:plasma membrane"/>
    <property type="evidence" value="ECO:0007669"/>
    <property type="project" value="UniProtKB-SubCell"/>
</dbReference>
<evidence type="ECO:0000256" key="8">
    <source>
        <dbReference type="ARBA" id="ARBA00022960"/>
    </source>
</evidence>
<dbReference type="GO" id="GO:0006508">
    <property type="term" value="P:proteolysis"/>
    <property type="evidence" value="ECO:0007669"/>
    <property type="project" value="UniProtKB-KW"/>
</dbReference>
<evidence type="ECO:0000256" key="7">
    <source>
        <dbReference type="ARBA" id="ARBA00022801"/>
    </source>
</evidence>
<reference evidence="16" key="1">
    <citation type="submission" date="2018-05" db="EMBL/GenBank/DDBJ databases">
        <authorList>
            <person name="Lanie J.A."/>
            <person name="Ng W.-L."/>
            <person name="Kazmierczak K.M."/>
            <person name="Andrzejewski T.M."/>
            <person name="Davidsen T.M."/>
            <person name="Wayne K.J."/>
            <person name="Tettelin H."/>
            <person name="Glass J.I."/>
            <person name="Rusch D."/>
            <person name="Podicherti R."/>
            <person name="Tsui H.-C.T."/>
            <person name="Winkler M.E."/>
        </authorList>
    </citation>
    <scope>NUCLEOTIDE SEQUENCE</scope>
</reference>
<evidence type="ECO:0000256" key="4">
    <source>
        <dbReference type="ARBA" id="ARBA00022519"/>
    </source>
</evidence>
<dbReference type="InterPro" id="IPR017790">
    <property type="entry name" value="Penicillin-binding_protein_2"/>
</dbReference>
<evidence type="ECO:0000256" key="3">
    <source>
        <dbReference type="ARBA" id="ARBA00022475"/>
    </source>
</evidence>
<dbReference type="GO" id="GO:0071972">
    <property type="term" value="F:peptidoglycan L,D-transpeptidase activity"/>
    <property type="evidence" value="ECO:0007669"/>
    <property type="project" value="TreeGrafter"/>
</dbReference>
<dbReference type="InterPro" id="IPR001460">
    <property type="entry name" value="PCN-bd_Tpept"/>
</dbReference>
<dbReference type="NCBIfam" id="TIGR03423">
    <property type="entry name" value="pbp2_mrdA"/>
    <property type="match status" value="1"/>
</dbReference>